<evidence type="ECO:0000259" key="9">
    <source>
        <dbReference type="PROSITE" id="PS51362"/>
    </source>
</evidence>
<dbReference type="GO" id="GO:0005125">
    <property type="term" value="F:cytokine activity"/>
    <property type="evidence" value="ECO:0007669"/>
    <property type="project" value="TreeGrafter"/>
</dbReference>
<dbReference type="SUPFAM" id="SSF57501">
    <property type="entry name" value="Cystine-knot cytokines"/>
    <property type="match status" value="1"/>
</dbReference>
<dbReference type="FunFam" id="2.10.90.10:FF:000005">
    <property type="entry name" value="Inhibin beta A chain"/>
    <property type="match status" value="1"/>
</dbReference>
<dbReference type="GO" id="GO:0005615">
    <property type="term" value="C:extracellular space"/>
    <property type="evidence" value="ECO:0007669"/>
    <property type="project" value="TreeGrafter"/>
</dbReference>
<comment type="similarity">
    <text evidence="2 8">Belongs to the TGF-beta family.</text>
</comment>
<organism evidence="10 11">
    <name type="scientific">Haemaphysalis longicornis</name>
    <name type="common">Bush tick</name>
    <dbReference type="NCBI Taxonomy" id="44386"/>
    <lineage>
        <taxon>Eukaryota</taxon>
        <taxon>Metazoa</taxon>
        <taxon>Ecdysozoa</taxon>
        <taxon>Arthropoda</taxon>
        <taxon>Chelicerata</taxon>
        <taxon>Arachnida</taxon>
        <taxon>Acari</taxon>
        <taxon>Parasitiformes</taxon>
        <taxon>Ixodida</taxon>
        <taxon>Ixodoidea</taxon>
        <taxon>Ixodidae</taxon>
        <taxon>Haemaphysalinae</taxon>
        <taxon>Haemaphysalis</taxon>
    </lineage>
</organism>
<dbReference type="InterPro" id="IPR029034">
    <property type="entry name" value="Cystine-knot_cytokine"/>
</dbReference>
<dbReference type="GO" id="GO:0008083">
    <property type="term" value="F:growth factor activity"/>
    <property type="evidence" value="ECO:0007669"/>
    <property type="project" value="UniProtKB-KW"/>
</dbReference>
<evidence type="ECO:0000256" key="2">
    <source>
        <dbReference type="ARBA" id="ARBA00006656"/>
    </source>
</evidence>
<dbReference type="InterPro" id="IPR017948">
    <property type="entry name" value="TGFb_CS"/>
</dbReference>
<evidence type="ECO:0000256" key="7">
    <source>
        <dbReference type="ARBA" id="ARBA00023180"/>
    </source>
</evidence>
<dbReference type="PROSITE" id="PS51362">
    <property type="entry name" value="TGF_BETA_2"/>
    <property type="match status" value="1"/>
</dbReference>
<evidence type="ECO:0000256" key="5">
    <source>
        <dbReference type="ARBA" id="ARBA00023030"/>
    </source>
</evidence>
<dbReference type="Pfam" id="PF00019">
    <property type="entry name" value="TGF_beta"/>
    <property type="match status" value="1"/>
</dbReference>
<dbReference type="Gene3D" id="2.10.90.10">
    <property type="entry name" value="Cystine-knot cytokines"/>
    <property type="match status" value="1"/>
</dbReference>
<dbReference type="OMA" id="YTLWAFT"/>
<dbReference type="PANTHER" id="PTHR11848">
    <property type="entry name" value="TGF-BETA FAMILY"/>
    <property type="match status" value="1"/>
</dbReference>
<proteinExistence type="inferred from homology"/>
<dbReference type="CDD" id="cd13752">
    <property type="entry name" value="TGF_beta_INHB"/>
    <property type="match status" value="1"/>
</dbReference>
<dbReference type="InterPro" id="IPR001839">
    <property type="entry name" value="TGF-b_C"/>
</dbReference>
<feature type="domain" description="TGF-beta family profile" evidence="9">
    <location>
        <begin position="180"/>
        <end position="297"/>
    </location>
</feature>
<gene>
    <name evidence="10" type="ORF">HPB48_013393</name>
</gene>
<dbReference type="EMBL" id="JABSTR010000005">
    <property type="protein sequence ID" value="KAH9370961.1"/>
    <property type="molecule type" value="Genomic_DNA"/>
</dbReference>
<evidence type="ECO:0000256" key="3">
    <source>
        <dbReference type="ARBA" id="ARBA00022525"/>
    </source>
</evidence>
<dbReference type="Proteomes" id="UP000821853">
    <property type="component" value="Chromosome 3"/>
</dbReference>
<dbReference type="PROSITE" id="PS00250">
    <property type="entry name" value="TGF_BETA_1"/>
    <property type="match status" value="1"/>
</dbReference>
<keyword evidence="6" id="KW-1015">Disulfide bond</keyword>
<keyword evidence="4" id="KW-0732">Signal</keyword>
<evidence type="ECO:0000256" key="6">
    <source>
        <dbReference type="ARBA" id="ARBA00023157"/>
    </source>
</evidence>
<name>A0A9J6G8B4_HAELO</name>
<protein>
    <recommendedName>
        <fullName evidence="9">TGF-beta family profile domain-containing protein</fullName>
    </recommendedName>
</protein>
<dbReference type="Gene3D" id="2.60.120.970">
    <property type="match status" value="1"/>
</dbReference>
<dbReference type="VEuPathDB" id="VectorBase:HLOH_045069"/>
<keyword evidence="11" id="KW-1185">Reference proteome</keyword>
<dbReference type="InterPro" id="IPR015615">
    <property type="entry name" value="TGF-beta-rel"/>
</dbReference>
<evidence type="ECO:0000313" key="10">
    <source>
        <dbReference type="EMBL" id="KAH9370961.1"/>
    </source>
</evidence>
<evidence type="ECO:0000256" key="4">
    <source>
        <dbReference type="ARBA" id="ARBA00022729"/>
    </source>
</evidence>
<keyword evidence="7" id="KW-0325">Glycoprotein</keyword>
<keyword evidence="5 8" id="KW-0339">Growth factor</keyword>
<comment type="caution">
    <text evidence="10">The sequence shown here is derived from an EMBL/GenBank/DDBJ whole genome shotgun (WGS) entry which is preliminary data.</text>
</comment>
<dbReference type="OrthoDB" id="6516235at2759"/>
<evidence type="ECO:0000313" key="11">
    <source>
        <dbReference type="Proteomes" id="UP000821853"/>
    </source>
</evidence>
<evidence type="ECO:0000256" key="1">
    <source>
        <dbReference type="ARBA" id="ARBA00004613"/>
    </source>
</evidence>
<dbReference type="PANTHER" id="PTHR11848:SF309">
    <property type="entry name" value="INHIBIN BETA CHAIN"/>
    <property type="match status" value="1"/>
</dbReference>
<comment type="subcellular location">
    <subcellularLocation>
        <location evidence="1">Secreted</location>
    </subcellularLocation>
</comment>
<evidence type="ECO:0000256" key="8">
    <source>
        <dbReference type="RuleBase" id="RU000354"/>
    </source>
</evidence>
<dbReference type="AlphaFoldDB" id="A0A9J6G8B4"/>
<dbReference type="SMART" id="SM00204">
    <property type="entry name" value="TGFB"/>
    <property type="match status" value="1"/>
</dbReference>
<accession>A0A9J6G8B4</accession>
<keyword evidence="3" id="KW-0964">Secreted</keyword>
<sequence>MSGDVGGNEGEDQARCLAENRLTVNGHVLLDFHQNPERPTHRLRVVSASLWLYVRARGGSHGAAAHRAHGNRTATLYVFRVAETNSSSSSPLAGGMDLLAALEVDVGMGTSGWRRVDLRPAVQHWFAQTSAHGGHKKKLTLLVDCVGCGPAGIQVAQFERRQRRRPFLAVATEALTSRRRGRRFTITCGEGVTQCCKQSLYVSFEDLGWDDWIIAPKGYFANYCMGDCAGRHQTPDLLRYFHAHVLEEYRVRNPYASIAPCCAPTKLSAMSLIYFDRDHNIIKSDLPKMIVDECGCT</sequence>
<reference evidence="10 11" key="1">
    <citation type="journal article" date="2020" name="Cell">
        <title>Large-Scale Comparative Analyses of Tick Genomes Elucidate Their Genetic Diversity and Vector Capacities.</title>
        <authorList>
            <consortium name="Tick Genome and Microbiome Consortium (TIGMIC)"/>
            <person name="Jia N."/>
            <person name="Wang J."/>
            <person name="Shi W."/>
            <person name="Du L."/>
            <person name="Sun Y."/>
            <person name="Zhan W."/>
            <person name="Jiang J.F."/>
            <person name="Wang Q."/>
            <person name="Zhang B."/>
            <person name="Ji P."/>
            <person name="Bell-Sakyi L."/>
            <person name="Cui X.M."/>
            <person name="Yuan T.T."/>
            <person name="Jiang B.G."/>
            <person name="Yang W.F."/>
            <person name="Lam T.T."/>
            <person name="Chang Q.C."/>
            <person name="Ding S.J."/>
            <person name="Wang X.J."/>
            <person name="Zhu J.G."/>
            <person name="Ruan X.D."/>
            <person name="Zhao L."/>
            <person name="Wei J.T."/>
            <person name="Ye R.Z."/>
            <person name="Que T.C."/>
            <person name="Du C.H."/>
            <person name="Zhou Y.H."/>
            <person name="Cheng J.X."/>
            <person name="Dai P.F."/>
            <person name="Guo W.B."/>
            <person name="Han X.H."/>
            <person name="Huang E.J."/>
            <person name="Li L.F."/>
            <person name="Wei W."/>
            <person name="Gao Y.C."/>
            <person name="Liu J.Z."/>
            <person name="Shao H.Z."/>
            <person name="Wang X."/>
            <person name="Wang C.C."/>
            <person name="Yang T.C."/>
            <person name="Huo Q.B."/>
            <person name="Li W."/>
            <person name="Chen H.Y."/>
            <person name="Chen S.E."/>
            <person name="Zhou L.G."/>
            <person name="Ni X.B."/>
            <person name="Tian J.H."/>
            <person name="Sheng Y."/>
            <person name="Liu T."/>
            <person name="Pan Y.S."/>
            <person name="Xia L.Y."/>
            <person name="Li J."/>
            <person name="Zhao F."/>
            <person name="Cao W.C."/>
        </authorList>
    </citation>
    <scope>NUCLEOTIDE SEQUENCE [LARGE SCALE GENOMIC DNA]</scope>
    <source>
        <strain evidence="10">HaeL-2018</strain>
    </source>
</reference>